<proteinExistence type="inferred from homology"/>
<dbReference type="EMBL" id="CP109135">
    <property type="protein sequence ID" value="WSD19761.1"/>
    <property type="molecule type" value="Genomic_DNA"/>
</dbReference>
<evidence type="ECO:0000256" key="2">
    <source>
        <dbReference type="ARBA" id="ARBA00023002"/>
    </source>
</evidence>
<dbReference type="InterPro" id="IPR016161">
    <property type="entry name" value="Ald_DH/histidinol_DH"/>
</dbReference>
<dbReference type="InterPro" id="IPR016160">
    <property type="entry name" value="Ald_DH_CS_CYS"/>
</dbReference>
<dbReference type="RefSeq" id="WP_326761698.1">
    <property type="nucleotide sequence ID" value="NZ_CP109135.1"/>
</dbReference>
<keyword evidence="9" id="KW-1185">Reference proteome</keyword>
<sequence>MIERDTIFIDGKWVDSAGTGTLTVVNPATEESIATVPRGSADDVDRAARAAARALESWSRSTIEERVAVLTRIADVLEARAEKVTRTIVSEVGTPVTVARRSQTAAPINDLRIAAASLRDIIWEERLDDTIVRRIPAGVAGAITPWNGPLRMIALKAGAAIAAGCTMVLKGTEVAPLSSFLFAEAAAEAGLPEGVFNLVSGTGPEVGEALATHPLIDIVSLTGSLRAGSRVMELASRSVKRVALELGGKSADIILEDADLEKAVVDGLSDAFRNSGQVCGGLSRILVPRGRLAEAEEIAAAKAASYVIGDPCDEATTLGPVVSDVQRDRVRGYIEIGVEEGLRLVAGGPEAPEHLDRGYFVRPTVFTGDNSSRLAQEEIFGPVVVIIPFDDVGEAVAIANDSNYGLAGAVWAADPSRAQEVARRVRTGRVRINGAPIDMRAPHGGLKRSGFGREMGRYGIEEYLEYQSLIS</sequence>
<keyword evidence="2 6" id="KW-0560">Oxidoreductase</keyword>
<dbReference type="PROSITE" id="PS00070">
    <property type="entry name" value="ALDEHYDE_DEHYDR_CYS"/>
    <property type="match status" value="1"/>
</dbReference>
<dbReference type="EC" id="1.2.1.3" evidence="3"/>
<evidence type="ECO:0000313" key="8">
    <source>
        <dbReference type="EMBL" id="WSD19761.1"/>
    </source>
</evidence>
<evidence type="ECO:0000256" key="6">
    <source>
        <dbReference type="RuleBase" id="RU003345"/>
    </source>
</evidence>
<evidence type="ECO:0000256" key="5">
    <source>
        <dbReference type="PROSITE-ProRule" id="PRU10007"/>
    </source>
</evidence>
<dbReference type="SUPFAM" id="SSF53720">
    <property type="entry name" value="ALDH-like"/>
    <property type="match status" value="1"/>
</dbReference>
<dbReference type="PANTHER" id="PTHR42804">
    <property type="entry name" value="ALDEHYDE DEHYDROGENASE"/>
    <property type="match status" value="1"/>
</dbReference>
<dbReference type="InterPro" id="IPR016162">
    <property type="entry name" value="Ald_DH_N"/>
</dbReference>
<dbReference type="Proteomes" id="UP001340816">
    <property type="component" value="Chromosome"/>
</dbReference>
<reference evidence="8 9" key="1">
    <citation type="submission" date="2022-10" db="EMBL/GenBank/DDBJ databases">
        <title>The complete genomes of actinobacterial strains from the NBC collection.</title>
        <authorList>
            <person name="Joergensen T.S."/>
            <person name="Alvarez Arevalo M."/>
            <person name="Sterndorff E.B."/>
            <person name="Faurdal D."/>
            <person name="Vuksanovic O."/>
            <person name="Mourched A.-S."/>
            <person name="Charusanti P."/>
            <person name="Shaw S."/>
            <person name="Blin K."/>
            <person name="Weber T."/>
        </authorList>
    </citation>
    <scope>NUCLEOTIDE SEQUENCE [LARGE SCALE GENOMIC DNA]</scope>
    <source>
        <strain evidence="8 9">NBC 01752</strain>
    </source>
</reference>
<feature type="domain" description="Aldehyde dehydrogenase" evidence="7">
    <location>
        <begin position="13"/>
        <end position="468"/>
    </location>
</feature>
<dbReference type="InterPro" id="IPR015590">
    <property type="entry name" value="Aldehyde_DH_dom"/>
</dbReference>
<name>A0ABZ1HQQ4_STRPH</name>
<evidence type="ECO:0000256" key="4">
    <source>
        <dbReference type="ARBA" id="ARBA00049194"/>
    </source>
</evidence>
<dbReference type="PROSITE" id="PS00687">
    <property type="entry name" value="ALDEHYDE_DEHYDR_GLU"/>
    <property type="match status" value="1"/>
</dbReference>
<dbReference type="Gene3D" id="3.40.605.10">
    <property type="entry name" value="Aldehyde Dehydrogenase, Chain A, domain 1"/>
    <property type="match status" value="1"/>
</dbReference>
<evidence type="ECO:0000259" key="7">
    <source>
        <dbReference type="Pfam" id="PF00171"/>
    </source>
</evidence>
<evidence type="ECO:0000256" key="1">
    <source>
        <dbReference type="ARBA" id="ARBA00009986"/>
    </source>
</evidence>
<dbReference type="InterPro" id="IPR029510">
    <property type="entry name" value="Ald_DH_CS_GLU"/>
</dbReference>
<dbReference type="CDD" id="cd07138">
    <property type="entry name" value="ALDH_CddD_SSP0762"/>
    <property type="match status" value="1"/>
</dbReference>
<organism evidence="8 9">
    <name type="scientific">Streptomyces phaeochromogenes</name>
    <dbReference type="NCBI Taxonomy" id="1923"/>
    <lineage>
        <taxon>Bacteria</taxon>
        <taxon>Bacillati</taxon>
        <taxon>Actinomycetota</taxon>
        <taxon>Actinomycetes</taxon>
        <taxon>Kitasatosporales</taxon>
        <taxon>Streptomycetaceae</taxon>
        <taxon>Streptomyces</taxon>
        <taxon>Streptomyces phaeochromogenes group</taxon>
    </lineage>
</organism>
<evidence type="ECO:0000313" key="9">
    <source>
        <dbReference type="Proteomes" id="UP001340816"/>
    </source>
</evidence>
<dbReference type="PANTHER" id="PTHR42804:SF1">
    <property type="entry name" value="ALDEHYDE DEHYDROGENASE-RELATED"/>
    <property type="match status" value="1"/>
</dbReference>
<evidence type="ECO:0000256" key="3">
    <source>
        <dbReference type="ARBA" id="ARBA00024226"/>
    </source>
</evidence>
<dbReference type="InterPro" id="IPR016163">
    <property type="entry name" value="Ald_DH_C"/>
</dbReference>
<dbReference type="Pfam" id="PF00171">
    <property type="entry name" value="Aldedh"/>
    <property type="match status" value="1"/>
</dbReference>
<gene>
    <name evidence="8" type="ORF">OHB35_44660</name>
</gene>
<dbReference type="Gene3D" id="3.40.309.10">
    <property type="entry name" value="Aldehyde Dehydrogenase, Chain A, domain 2"/>
    <property type="match status" value="1"/>
</dbReference>
<protein>
    <recommendedName>
        <fullName evidence="3">aldehyde dehydrogenase (NAD(+))</fullName>
        <ecNumber evidence="3">1.2.1.3</ecNumber>
    </recommendedName>
</protein>
<feature type="active site" evidence="5">
    <location>
        <position position="245"/>
    </location>
</feature>
<accession>A0ABZ1HQQ4</accession>
<comment type="catalytic activity">
    <reaction evidence="4">
        <text>an aldehyde + NAD(+) + H2O = a carboxylate + NADH + 2 H(+)</text>
        <dbReference type="Rhea" id="RHEA:16185"/>
        <dbReference type="ChEBI" id="CHEBI:15377"/>
        <dbReference type="ChEBI" id="CHEBI:15378"/>
        <dbReference type="ChEBI" id="CHEBI:17478"/>
        <dbReference type="ChEBI" id="CHEBI:29067"/>
        <dbReference type="ChEBI" id="CHEBI:57540"/>
        <dbReference type="ChEBI" id="CHEBI:57945"/>
        <dbReference type="EC" id="1.2.1.3"/>
    </reaction>
</comment>
<comment type="similarity">
    <text evidence="1 6">Belongs to the aldehyde dehydrogenase family.</text>
</comment>